<dbReference type="InterPro" id="IPR011990">
    <property type="entry name" value="TPR-like_helical_dom_sf"/>
</dbReference>
<dbReference type="EMBL" id="LJIG01002481">
    <property type="protein sequence ID" value="KRT84459.1"/>
    <property type="molecule type" value="Genomic_DNA"/>
</dbReference>
<dbReference type="GO" id="GO:0005783">
    <property type="term" value="C:endoplasmic reticulum"/>
    <property type="evidence" value="ECO:0007669"/>
    <property type="project" value="TreeGrafter"/>
</dbReference>
<dbReference type="Gene3D" id="2.60.120.330">
    <property type="entry name" value="B-lactam Antibiotic, Isopenicillin N Synthase, Chain"/>
    <property type="match status" value="1"/>
</dbReference>
<keyword evidence="6" id="KW-1185">Reference proteome</keyword>
<dbReference type="OrthoDB" id="438431at2759"/>
<keyword evidence="3" id="KW-0812">Transmembrane</keyword>
<keyword evidence="3" id="KW-0472">Membrane</keyword>
<dbReference type="PANTHER" id="PTHR12366:SF29">
    <property type="entry name" value="ASPARTYL BETA-HYDROXYLASE, ISOFORM L"/>
    <property type="match status" value="1"/>
</dbReference>
<dbReference type="InterPro" id="IPR039038">
    <property type="entry name" value="ASPH"/>
</dbReference>
<feature type="compositionally biased region" description="Polar residues" evidence="2">
    <location>
        <begin position="280"/>
        <end position="289"/>
    </location>
</feature>
<feature type="compositionally biased region" description="Basic residues" evidence="2">
    <location>
        <begin position="7"/>
        <end position="16"/>
    </location>
</feature>
<dbReference type="Proteomes" id="UP000051574">
    <property type="component" value="Unassembled WGS sequence"/>
</dbReference>
<evidence type="ECO:0000313" key="5">
    <source>
        <dbReference type="EMBL" id="KRT84459.1"/>
    </source>
</evidence>
<sequence length="673" mass="78087">MSGNTQPRRRKDKKKKKDEQIEETTVQPHPLPTPIPNDDTNIHVHKESSLGGGVCAKCVFFLLMIVISIIIGLTITDYHGQTDVEIPESESRFARIFEDWIEKSSDTHEDEHELVRSDEISHEDEENEDDDEEDSQGSDENDEEPASEEAEDDETEESQQEDEEDELEDEEDESEQEKEEEEEESQEVQEDEDDQIESEEEEEDIPAEESEQEELEVPRESEEELPQDEDEDEEKNDIKSEENEDEEEEEETEKPDEKEDSKLKDDEEETDNVIEDENPETSAANSIKKSGSEVESDSENEDTAKISKPKSGAQKTYKFHNITNAYDYLYRDDLDEAQKHLNNNTQLALKLLTKFLENHPDSPRALYGMAHALDLWAERKRSNEILQESIQFYLQVLNAQNVPDALFLIAAERCINRMRFIGNYGRAISVHKKLIERFPEEVKYKNDLAVTYLTTNRIPEARSLLIDILHKFPNNGFALVHYGFILKTVDNNLSNAIDYLRRGIETKEPGVIDGRFYFHLGDALARLGKNNEAMKIYEDGVLNKVFLSKYQRSLYNVERLTARPWWCKEQTPYTKLYKQLEQNYQTIRKEGMAILNKRGYFKDESENLRDVGDWKQFELYARGLKHPENCKKAPITCKIIDSEPDAKSCRRGQVKFSVMHPGTHVWPHCGPTN</sequence>
<gene>
    <name evidence="5" type="ORF">AMK59_2238</name>
</gene>
<dbReference type="Pfam" id="PF05118">
    <property type="entry name" value="Asp_Arg_Hydrox"/>
    <property type="match status" value="1"/>
</dbReference>
<feature type="compositionally biased region" description="Acidic residues" evidence="2">
    <location>
        <begin position="121"/>
        <end position="235"/>
    </location>
</feature>
<dbReference type="GO" id="GO:0062101">
    <property type="term" value="F:peptidyl-aspartic acid 3-dioxygenase activity"/>
    <property type="evidence" value="ECO:0007669"/>
    <property type="project" value="InterPro"/>
</dbReference>
<dbReference type="InterPro" id="IPR027443">
    <property type="entry name" value="IPNS-like_sf"/>
</dbReference>
<protein>
    <submittedName>
        <fullName evidence="5">Tetratricopeptide repeat-containing protein</fullName>
    </submittedName>
</protein>
<dbReference type="InterPro" id="IPR007803">
    <property type="entry name" value="Asp/Arg/Pro-Hydrxlase"/>
</dbReference>
<feature type="compositionally biased region" description="Acidic residues" evidence="2">
    <location>
        <begin position="242"/>
        <end position="254"/>
    </location>
</feature>
<feature type="compositionally biased region" description="Basic and acidic residues" evidence="2">
    <location>
        <begin position="104"/>
        <end position="120"/>
    </location>
</feature>
<evidence type="ECO:0000256" key="3">
    <source>
        <dbReference type="SAM" id="Phobius"/>
    </source>
</evidence>
<proteinExistence type="inferred from homology"/>
<dbReference type="AlphaFoldDB" id="A0A0T6BB83"/>
<feature type="domain" description="Aspartyl/asparaginy/proline hydroxylase" evidence="4">
    <location>
        <begin position="581"/>
        <end position="673"/>
    </location>
</feature>
<comment type="similarity">
    <text evidence="1">Belongs to the aspartyl/asparaginyl beta-hydroxylase family.</text>
</comment>
<organism evidence="5 6">
    <name type="scientific">Oryctes borbonicus</name>
    <dbReference type="NCBI Taxonomy" id="1629725"/>
    <lineage>
        <taxon>Eukaryota</taxon>
        <taxon>Metazoa</taxon>
        <taxon>Ecdysozoa</taxon>
        <taxon>Arthropoda</taxon>
        <taxon>Hexapoda</taxon>
        <taxon>Insecta</taxon>
        <taxon>Pterygota</taxon>
        <taxon>Neoptera</taxon>
        <taxon>Endopterygota</taxon>
        <taxon>Coleoptera</taxon>
        <taxon>Polyphaga</taxon>
        <taxon>Scarabaeiformia</taxon>
        <taxon>Scarabaeidae</taxon>
        <taxon>Dynastinae</taxon>
        <taxon>Oryctes</taxon>
    </lineage>
</organism>
<accession>A0A0T6BB83</accession>
<feature type="non-terminal residue" evidence="5">
    <location>
        <position position="673"/>
    </location>
</feature>
<dbReference type="SUPFAM" id="SSF81901">
    <property type="entry name" value="HCP-like"/>
    <property type="match status" value="1"/>
</dbReference>
<feature type="transmembrane region" description="Helical" evidence="3">
    <location>
        <begin position="54"/>
        <end position="75"/>
    </location>
</feature>
<feature type="region of interest" description="Disordered" evidence="2">
    <location>
        <begin position="1"/>
        <end position="37"/>
    </location>
</feature>
<evidence type="ECO:0000313" key="6">
    <source>
        <dbReference type="Proteomes" id="UP000051574"/>
    </source>
</evidence>
<dbReference type="PANTHER" id="PTHR12366">
    <property type="entry name" value="ASPARTYL/ASPARAGINYL BETA-HYDROXYLASE"/>
    <property type="match status" value="1"/>
</dbReference>
<reference evidence="5 6" key="1">
    <citation type="submission" date="2015-09" db="EMBL/GenBank/DDBJ databases">
        <title>Draft genome of the scarab beetle Oryctes borbonicus.</title>
        <authorList>
            <person name="Meyer J.M."/>
            <person name="Markov G.V."/>
            <person name="Baskaran P."/>
            <person name="Herrmann M."/>
            <person name="Sommer R.J."/>
            <person name="Roedelsperger C."/>
        </authorList>
    </citation>
    <scope>NUCLEOTIDE SEQUENCE [LARGE SCALE GENOMIC DNA]</scope>
    <source>
        <strain evidence="5">OB123</strain>
        <tissue evidence="5">Whole animal</tissue>
    </source>
</reference>
<comment type="caution">
    <text evidence="5">The sequence shown here is derived from an EMBL/GenBank/DDBJ whole genome shotgun (WGS) entry which is preliminary data.</text>
</comment>
<evidence type="ECO:0000256" key="1">
    <source>
        <dbReference type="ARBA" id="ARBA00007730"/>
    </source>
</evidence>
<keyword evidence="3" id="KW-1133">Transmembrane helix</keyword>
<evidence type="ECO:0000259" key="4">
    <source>
        <dbReference type="Pfam" id="PF05118"/>
    </source>
</evidence>
<feature type="compositionally biased region" description="Basic and acidic residues" evidence="2">
    <location>
        <begin position="255"/>
        <end position="265"/>
    </location>
</feature>
<feature type="compositionally biased region" description="Acidic residues" evidence="2">
    <location>
        <begin position="266"/>
        <end position="279"/>
    </location>
</feature>
<name>A0A0T6BB83_9SCAR</name>
<feature type="region of interest" description="Disordered" evidence="2">
    <location>
        <begin position="104"/>
        <end position="313"/>
    </location>
</feature>
<dbReference type="Gene3D" id="1.25.40.10">
    <property type="entry name" value="Tetratricopeptide repeat domain"/>
    <property type="match status" value="1"/>
</dbReference>
<evidence type="ECO:0000256" key="2">
    <source>
        <dbReference type="SAM" id="MobiDB-lite"/>
    </source>
</evidence>